<dbReference type="PANTHER" id="PTHR41349:SF1">
    <property type="entry name" value="PROTEIN CBG08683"/>
    <property type="match status" value="1"/>
</dbReference>
<dbReference type="WBParaSite" id="nRc.2.0.1.t10593-RA">
    <property type="protein sequence ID" value="nRc.2.0.1.t10593-RA"/>
    <property type="gene ID" value="nRc.2.0.1.g10593"/>
</dbReference>
<name>A0A915I9Z5_ROMCU</name>
<dbReference type="InterPro" id="IPR036691">
    <property type="entry name" value="Endo/exonu/phosph_ase_sf"/>
</dbReference>
<dbReference type="SUPFAM" id="SSF56219">
    <property type="entry name" value="DNase I-like"/>
    <property type="match status" value="1"/>
</dbReference>
<reference evidence="2" key="1">
    <citation type="submission" date="2022-11" db="UniProtKB">
        <authorList>
            <consortium name="WormBaseParasite"/>
        </authorList>
    </citation>
    <scope>IDENTIFICATION</scope>
</reference>
<protein>
    <submittedName>
        <fullName evidence="2">Endonuclease/exonuclease/phosphatase domain-containing protein</fullName>
    </submittedName>
</protein>
<dbReference type="AlphaFoldDB" id="A0A915I9Z5"/>
<dbReference type="PANTHER" id="PTHR41349">
    <property type="match status" value="1"/>
</dbReference>
<dbReference type="Proteomes" id="UP000887565">
    <property type="component" value="Unplaced"/>
</dbReference>
<organism evidence="1 2">
    <name type="scientific">Romanomermis culicivorax</name>
    <name type="common">Nematode worm</name>
    <dbReference type="NCBI Taxonomy" id="13658"/>
    <lineage>
        <taxon>Eukaryota</taxon>
        <taxon>Metazoa</taxon>
        <taxon>Ecdysozoa</taxon>
        <taxon>Nematoda</taxon>
        <taxon>Enoplea</taxon>
        <taxon>Dorylaimia</taxon>
        <taxon>Mermithida</taxon>
        <taxon>Mermithoidea</taxon>
        <taxon>Mermithidae</taxon>
        <taxon>Romanomermis</taxon>
    </lineage>
</organism>
<accession>A0A915I9Z5</accession>
<dbReference type="Gene3D" id="3.60.10.10">
    <property type="entry name" value="Endonuclease/exonuclease/phosphatase"/>
    <property type="match status" value="1"/>
</dbReference>
<sequence length="278" mass="31894">MQQIKMIKNVRFLSLVFYIESSHSNYKKSNIFTIRLGNLWKMIFLLFSLLLNRYSAAVMAIPMDDATGPVPTPTFRVMTFNTWNTGAHVRDGLYKIAKHIRYVYPDIVAIQEFHYATDVPEVLKLLGPEWSGVGKRAEQGYLDAAILTRHEMLTESWTSVASALNDGPAEKNGAKRAVVRLKLSNYATPFTVNFWSLHLDYHDYGPYALCNKMVTKLTYLPPRKFDAAHPFQIEFLATPLCLEDYCIALWLHRIRRLEDLSTKISIVALAMVHQAYQL</sequence>
<keyword evidence="1" id="KW-1185">Reference proteome</keyword>
<proteinExistence type="predicted"/>
<evidence type="ECO:0000313" key="2">
    <source>
        <dbReference type="WBParaSite" id="nRc.2.0.1.t10593-RA"/>
    </source>
</evidence>
<evidence type="ECO:0000313" key="1">
    <source>
        <dbReference type="Proteomes" id="UP000887565"/>
    </source>
</evidence>